<gene>
    <name evidence="2" type="ORF">Aco04nite_39070</name>
</gene>
<comment type="caution">
    <text evidence="2">The sequence shown here is derived from an EMBL/GenBank/DDBJ whole genome shotgun (WGS) entry which is preliminary data.</text>
</comment>
<dbReference type="Proteomes" id="UP000680865">
    <property type="component" value="Unassembled WGS sequence"/>
</dbReference>
<reference evidence="2" key="1">
    <citation type="submission" date="2021-03" db="EMBL/GenBank/DDBJ databases">
        <title>Whole genome shotgun sequence of Actinoplanes consettensis NBRC 14913.</title>
        <authorList>
            <person name="Komaki H."/>
            <person name="Tamura T."/>
        </authorList>
    </citation>
    <scope>NUCLEOTIDE SEQUENCE</scope>
    <source>
        <strain evidence="2">NBRC 14913</strain>
    </source>
</reference>
<sequence>MQSAQGAAMDSLSSSVASKANTGRAAALEDGAGAERKVATEGVSVVPPEQPERTQARPATMMAKR</sequence>
<organism evidence="2 3">
    <name type="scientific">Winogradskya consettensis</name>
    <dbReference type="NCBI Taxonomy" id="113560"/>
    <lineage>
        <taxon>Bacteria</taxon>
        <taxon>Bacillati</taxon>
        <taxon>Actinomycetota</taxon>
        <taxon>Actinomycetes</taxon>
        <taxon>Micromonosporales</taxon>
        <taxon>Micromonosporaceae</taxon>
        <taxon>Winogradskya</taxon>
    </lineage>
</organism>
<feature type="compositionally biased region" description="Polar residues" evidence="1">
    <location>
        <begin position="1"/>
        <end position="21"/>
    </location>
</feature>
<evidence type="ECO:0000313" key="2">
    <source>
        <dbReference type="EMBL" id="GIM74194.1"/>
    </source>
</evidence>
<feature type="region of interest" description="Disordered" evidence="1">
    <location>
        <begin position="1"/>
        <end position="65"/>
    </location>
</feature>
<accession>A0A919SMF3</accession>
<keyword evidence="3" id="KW-1185">Reference proteome</keyword>
<proteinExistence type="predicted"/>
<dbReference type="EMBL" id="BOQP01000019">
    <property type="protein sequence ID" value="GIM74194.1"/>
    <property type="molecule type" value="Genomic_DNA"/>
</dbReference>
<protein>
    <submittedName>
        <fullName evidence="2">Uncharacterized protein</fullName>
    </submittedName>
</protein>
<evidence type="ECO:0000313" key="3">
    <source>
        <dbReference type="Proteomes" id="UP000680865"/>
    </source>
</evidence>
<name>A0A919SMF3_9ACTN</name>
<dbReference type="AlphaFoldDB" id="A0A919SMF3"/>
<evidence type="ECO:0000256" key="1">
    <source>
        <dbReference type="SAM" id="MobiDB-lite"/>
    </source>
</evidence>